<feature type="compositionally biased region" description="Polar residues" evidence="1">
    <location>
        <begin position="86"/>
        <end position="98"/>
    </location>
</feature>
<dbReference type="InParanoid" id="A0A1E7F9M2"/>
<reference evidence="2 3" key="1">
    <citation type="submission" date="2016-09" db="EMBL/GenBank/DDBJ databases">
        <title>Extensive genetic diversity and differential bi-allelic expression allows diatom success in the polar Southern Ocean.</title>
        <authorList>
            <consortium name="DOE Joint Genome Institute"/>
            <person name="Mock T."/>
            <person name="Otillar R.P."/>
            <person name="Strauss J."/>
            <person name="Dupont C."/>
            <person name="Frickenhaus S."/>
            <person name="Maumus F."/>
            <person name="Mcmullan M."/>
            <person name="Sanges R."/>
            <person name="Schmutz J."/>
            <person name="Toseland A."/>
            <person name="Valas R."/>
            <person name="Veluchamy A."/>
            <person name="Ward B.J."/>
            <person name="Allen A."/>
            <person name="Barry K."/>
            <person name="Falciatore A."/>
            <person name="Ferrante M."/>
            <person name="Fortunato A.E."/>
            <person name="Gloeckner G."/>
            <person name="Gruber A."/>
            <person name="Hipkin R."/>
            <person name="Janech M."/>
            <person name="Kroth P."/>
            <person name="Leese F."/>
            <person name="Lindquist E."/>
            <person name="Lyon B.R."/>
            <person name="Martin J."/>
            <person name="Mayer C."/>
            <person name="Parker M."/>
            <person name="Quesneville H."/>
            <person name="Raymond J."/>
            <person name="Uhlig C."/>
            <person name="Valentin K.U."/>
            <person name="Worden A.Z."/>
            <person name="Armbrust E.V."/>
            <person name="Bowler C."/>
            <person name="Green B."/>
            <person name="Moulton V."/>
            <person name="Van Oosterhout C."/>
            <person name="Grigoriev I."/>
        </authorList>
    </citation>
    <scope>NUCLEOTIDE SEQUENCE [LARGE SCALE GENOMIC DNA]</scope>
    <source>
        <strain evidence="2 3">CCMP1102</strain>
    </source>
</reference>
<dbReference type="Proteomes" id="UP000095751">
    <property type="component" value="Unassembled WGS sequence"/>
</dbReference>
<evidence type="ECO:0000313" key="2">
    <source>
        <dbReference type="EMBL" id="OEU14880.1"/>
    </source>
</evidence>
<protein>
    <submittedName>
        <fullName evidence="2">Uncharacterized protein</fullName>
    </submittedName>
</protein>
<sequence>MSITTEINRRDDLFLLVTAASIADALLKLGSVRIDSDNSSNASSASSSGRKRNSPSLSSSSSSSFSTIDTIIPTNNKRSRSNNNNDYQQTPATSTNTIFRPISRPSLGYYSLVGGPPPSSHHNPRKVVSDDEDEERYFNNTCTYTTKFSTNNRNNNNNNRMIPGEIGPIHSSFQSSGFPNPLGAPLGAPPLLPMGILVDEQELCHLSPFLFPAPSSILSSR</sequence>
<gene>
    <name evidence="2" type="ORF">FRACYDRAFT_241436</name>
</gene>
<dbReference type="KEGG" id="fcy:FRACYDRAFT_241436"/>
<evidence type="ECO:0000313" key="3">
    <source>
        <dbReference type="Proteomes" id="UP000095751"/>
    </source>
</evidence>
<proteinExistence type="predicted"/>
<evidence type="ECO:0000256" key="1">
    <source>
        <dbReference type="SAM" id="MobiDB-lite"/>
    </source>
</evidence>
<feature type="compositionally biased region" description="Low complexity" evidence="1">
    <location>
        <begin position="37"/>
        <end position="66"/>
    </location>
</feature>
<organism evidence="2 3">
    <name type="scientific">Fragilariopsis cylindrus CCMP1102</name>
    <dbReference type="NCBI Taxonomy" id="635003"/>
    <lineage>
        <taxon>Eukaryota</taxon>
        <taxon>Sar</taxon>
        <taxon>Stramenopiles</taxon>
        <taxon>Ochrophyta</taxon>
        <taxon>Bacillariophyta</taxon>
        <taxon>Bacillariophyceae</taxon>
        <taxon>Bacillariophycidae</taxon>
        <taxon>Bacillariales</taxon>
        <taxon>Bacillariaceae</taxon>
        <taxon>Fragilariopsis</taxon>
    </lineage>
</organism>
<accession>A0A1E7F9M2</accession>
<keyword evidence="3" id="KW-1185">Reference proteome</keyword>
<dbReference type="AlphaFoldDB" id="A0A1E7F9M2"/>
<dbReference type="EMBL" id="KV784360">
    <property type="protein sequence ID" value="OEU14880.1"/>
    <property type="molecule type" value="Genomic_DNA"/>
</dbReference>
<name>A0A1E7F9M2_9STRA</name>
<feature type="region of interest" description="Disordered" evidence="1">
    <location>
        <begin position="36"/>
        <end position="132"/>
    </location>
</feature>